<evidence type="ECO:0000313" key="8">
    <source>
        <dbReference type="Proteomes" id="UP000198922"/>
    </source>
</evidence>
<dbReference type="Proteomes" id="UP000198922">
    <property type="component" value="Unassembled WGS sequence"/>
</dbReference>
<dbReference type="AlphaFoldDB" id="A0A1G7B060"/>
<organism evidence="7 8">
    <name type="scientific">Limimaricola pyoseonensis</name>
    <dbReference type="NCBI Taxonomy" id="521013"/>
    <lineage>
        <taxon>Bacteria</taxon>
        <taxon>Pseudomonadati</taxon>
        <taxon>Pseudomonadota</taxon>
        <taxon>Alphaproteobacteria</taxon>
        <taxon>Rhodobacterales</taxon>
        <taxon>Paracoccaceae</taxon>
        <taxon>Limimaricola</taxon>
    </lineage>
</organism>
<feature type="transmembrane region" description="Helical" evidence="6">
    <location>
        <begin position="29"/>
        <end position="48"/>
    </location>
</feature>
<evidence type="ECO:0000256" key="3">
    <source>
        <dbReference type="ARBA" id="ARBA00022692"/>
    </source>
</evidence>
<proteinExistence type="inferred from homology"/>
<feature type="transmembrane region" description="Helical" evidence="6">
    <location>
        <begin position="54"/>
        <end position="78"/>
    </location>
</feature>
<evidence type="ECO:0000313" key="7">
    <source>
        <dbReference type="EMBL" id="SDE20433.1"/>
    </source>
</evidence>
<feature type="transmembrane region" description="Helical" evidence="6">
    <location>
        <begin position="244"/>
        <end position="265"/>
    </location>
</feature>
<evidence type="ECO:0000256" key="4">
    <source>
        <dbReference type="ARBA" id="ARBA00022989"/>
    </source>
</evidence>
<dbReference type="Pfam" id="PF03209">
    <property type="entry name" value="PUCC"/>
    <property type="match status" value="1"/>
</dbReference>
<dbReference type="GO" id="GO:0016020">
    <property type="term" value="C:membrane"/>
    <property type="evidence" value="ECO:0007669"/>
    <property type="project" value="UniProtKB-SubCell"/>
</dbReference>
<gene>
    <name evidence="7" type="ORF">SAMN04488567_1184</name>
</gene>
<comment type="subcellular location">
    <subcellularLocation>
        <location evidence="1">Membrane</location>
        <topology evidence="1">Multi-pass membrane protein</topology>
    </subcellularLocation>
</comment>
<feature type="transmembrane region" description="Helical" evidence="6">
    <location>
        <begin position="285"/>
        <end position="311"/>
    </location>
</feature>
<dbReference type="InterPro" id="IPR004896">
    <property type="entry name" value="PucC-rel"/>
</dbReference>
<feature type="transmembrane region" description="Helical" evidence="6">
    <location>
        <begin position="202"/>
        <end position="223"/>
    </location>
</feature>
<dbReference type="STRING" id="521013.SAMN04488567_1184"/>
<accession>A0A1G7B060</accession>
<dbReference type="CDD" id="cd06176">
    <property type="entry name" value="MFS_BCD_PucC-like"/>
    <property type="match status" value="1"/>
</dbReference>
<evidence type="ECO:0000256" key="1">
    <source>
        <dbReference type="ARBA" id="ARBA00004141"/>
    </source>
</evidence>
<dbReference type="PIRSF" id="PIRSF016565">
    <property type="entry name" value="PucC"/>
    <property type="match status" value="1"/>
</dbReference>
<feature type="transmembrane region" description="Helical" evidence="6">
    <location>
        <begin position="349"/>
        <end position="373"/>
    </location>
</feature>
<dbReference type="InterPro" id="IPR036259">
    <property type="entry name" value="MFS_trans_sf"/>
</dbReference>
<feature type="transmembrane region" description="Helical" evidence="6">
    <location>
        <begin position="99"/>
        <end position="124"/>
    </location>
</feature>
<feature type="transmembrane region" description="Helical" evidence="6">
    <location>
        <begin position="385"/>
        <end position="408"/>
    </location>
</feature>
<feature type="transmembrane region" description="Helical" evidence="6">
    <location>
        <begin position="434"/>
        <end position="454"/>
    </location>
</feature>
<dbReference type="RefSeq" id="WP_165612530.1">
    <property type="nucleotide sequence ID" value="NZ_FNAT01000001.1"/>
</dbReference>
<dbReference type="EMBL" id="FNAT01000001">
    <property type="protein sequence ID" value="SDE20433.1"/>
    <property type="molecule type" value="Genomic_DNA"/>
</dbReference>
<protein>
    <submittedName>
        <fullName evidence="7">MFS transporter, BCD family, chlorophyll transporter</fullName>
    </submittedName>
</protein>
<keyword evidence="4 6" id="KW-1133">Transmembrane helix</keyword>
<dbReference type="SUPFAM" id="SSF103473">
    <property type="entry name" value="MFS general substrate transporter"/>
    <property type="match status" value="1"/>
</dbReference>
<evidence type="ECO:0000256" key="5">
    <source>
        <dbReference type="ARBA" id="ARBA00023136"/>
    </source>
</evidence>
<dbReference type="PANTHER" id="PTHR23538:SF1">
    <property type="entry name" value="44.5 KD BACTERIOCHLOROPHYLL SYNTHASE SUBUNIT"/>
    <property type="match status" value="1"/>
</dbReference>
<reference evidence="8" key="1">
    <citation type="submission" date="2016-10" db="EMBL/GenBank/DDBJ databases">
        <authorList>
            <person name="Varghese N."/>
            <person name="Submissions S."/>
        </authorList>
    </citation>
    <scope>NUCLEOTIDE SEQUENCE [LARGE SCALE GENOMIC DNA]</scope>
    <source>
        <strain evidence="8">DSM 21424</strain>
    </source>
</reference>
<feature type="transmembrane region" description="Helical" evidence="6">
    <location>
        <begin position="172"/>
        <end position="196"/>
    </location>
</feature>
<evidence type="ECO:0000256" key="2">
    <source>
        <dbReference type="ARBA" id="ARBA00008412"/>
    </source>
</evidence>
<comment type="similarity">
    <text evidence="2">Belongs to the PucC family.</text>
</comment>
<dbReference type="InterPro" id="IPR026036">
    <property type="entry name" value="PucC"/>
</dbReference>
<dbReference type="Gene3D" id="1.20.1250.20">
    <property type="entry name" value="MFS general substrate transporter like domains"/>
    <property type="match status" value="1"/>
</dbReference>
<dbReference type="PANTHER" id="PTHR23538">
    <property type="entry name" value="44.5 KD BACTERIOCHLOROPHYLL SYNTHASE SUBUNIT"/>
    <property type="match status" value="1"/>
</dbReference>
<evidence type="ECO:0000256" key="6">
    <source>
        <dbReference type="SAM" id="Phobius"/>
    </source>
</evidence>
<feature type="transmembrane region" description="Helical" evidence="6">
    <location>
        <begin position="136"/>
        <end position="160"/>
    </location>
</feature>
<keyword evidence="3 6" id="KW-0812">Transmembrane</keyword>
<keyword evidence="8" id="KW-1185">Reference proteome</keyword>
<sequence>MTARRRMRLAARWLPFADAASDGLPLGQLLRLSLFQVSAGMATVMLLGTLNRVMIVELGIAAFLVAAMVALPVLIAPFRALMGFRSDTYRSAIGWKRIPYLWFGSLWQMGGLALMPFALLVLGGDTVHDVPFAGEVLAALAFLMTGLGLHMTQTAGLALASDRATPETRPRVVALLYVMFLAGMAVSALLIGGLLAEFSPLRLIRVVQGAALATLALNLVALWKQERVRPMSAAERAAPRPRFADAWADLLAGGQAGRLLAVVFLGTMAFNMQDVLLEPYGGEILGLPVAATTALTALWAGGALAGFALAARRLGRGTDPLRLAAGGLLAGIGGFSLVIFSAPMASPPLFFAGAAVIGFGAGLFAVAMLSAAMAMPAAGQAGRGLALGAWGAAQASAAGLAIALGGGLRDWAGAMALSGRFGPVLDDPATGYSVVYHAEIGLLFLTLAVLGPLVRSIALDTPGPRLGLAEFPT</sequence>
<keyword evidence="5 6" id="KW-0472">Membrane</keyword>
<feature type="transmembrane region" description="Helical" evidence="6">
    <location>
        <begin position="323"/>
        <end position="343"/>
    </location>
</feature>
<name>A0A1G7B060_9RHOB</name>